<evidence type="ECO:0000256" key="1">
    <source>
        <dbReference type="ARBA" id="ARBA00004175"/>
    </source>
</evidence>
<dbReference type="GO" id="GO:0044218">
    <property type="term" value="C:other organism cell membrane"/>
    <property type="evidence" value="ECO:0007669"/>
    <property type="project" value="UniProtKB-KW"/>
</dbReference>
<evidence type="ECO:0000256" key="5">
    <source>
        <dbReference type="ARBA" id="ARBA00023331"/>
    </source>
</evidence>
<dbReference type="PANTHER" id="PTHR40388">
    <property type="entry name" value="BRYOPORIN"/>
    <property type="match status" value="1"/>
</dbReference>
<dbReference type="SUPFAM" id="SSF63724">
    <property type="entry name" value="Cytolysin/lectin"/>
    <property type="match status" value="1"/>
</dbReference>
<keyword evidence="7" id="KW-1185">Reference proteome</keyword>
<keyword evidence="3" id="KW-1052">Target cell membrane</keyword>
<dbReference type="PANTHER" id="PTHR40388:SF1">
    <property type="entry name" value="BRYOPORIN"/>
    <property type="match status" value="1"/>
</dbReference>
<evidence type="ECO:0000256" key="3">
    <source>
        <dbReference type="ARBA" id="ARBA00022537"/>
    </source>
</evidence>
<dbReference type="GO" id="GO:0051715">
    <property type="term" value="P:cytolysis in another organism"/>
    <property type="evidence" value="ECO:0007669"/>
    <property type="project" value="InterPro"/>
</dbReference>
<protein>
    <recommendedName>
        <fullName evidence="8">DELTA-sagatoxin-Srs1a</fullName>
    </recommendedName>
</protein>
<keyword evidence="4" id="KW-0472">Membrane</keyword>
<keyword evidence="5" id="KW-0166">Nematocyst</keyword>
<evidence type="ECO:0000256" key="2">
    <source>
        <dbReference type="ARBA" id="ARBA00004532"/>
    </source>
</evidence>
<dbReference type="AlphaFoldDB" id="A0A9D3MIW9"/>
<dbReference type="GO" id="GO:0015267">
    <property type="term" value="F:channel activity"/>
    <property type="evidence" value="ECO:0007669"/>
    <property type="project" value="InterPro"/>
</dbReference>
<dbReference type="EMBL" id="JAFIRN010000004">
    <property type="protein sequence ID" value="KAG5849751.1"/>
    <property type="molecule type" value="Genomic_DNA"/>
</dbReference>
<name>A0A9D3MIW9_ANGAN</name>
<organism evidence="6 7">
    <name type="scientific">Anguilla anguilla</name>
    <name type="common">European freshwater eel</name>
    <name type="synonym">Muraena anguilla</name>
    <dbReference type="NCBI Taxonomy" id="7936"/>
    <lineage>
        <taxon>Eukaryota</taxon>
        <taxon>Metazoa</taxon>
        <taxon>Chordata</taxon>
        <taxon>Craniata</taxon>
        <taxon>Vertebrata</taxon>
        <taxon>Euteleostomi</taxon>
        <taxon>Actinopterygii</taxon>
        <taxon>Neopterygii</taxon>
        <taxon>Teleostei</taxon>
        <taxon>Anguilliformes</taxon>
        <taxon>Anguillidae</taxon>
        <taxon>Anguilla</taxon>
    </lineage>
</organism>
<evidence type="ECO:0000256" key="4">
    <source>
        <dbReference type="ARBA" id="ARBA00023298"/>
    </source>
</evidence>
<evidence type="ECO:0000313" key="6">
    <source>
        <dbReference type="EMBL" id="KAG5849751.1"/>
    </source>
</evidence>
<dbReference type="GO" id="GO:0006812">
    <property type="term" value="P:monoatomic cation transport"/>
    <property type="evidence" value="ECO:0007669"/>
    <property type="project" value="InterPro"/>
</dbReference>
<dbReference type="Gene3D" id="2.60.270.20">
    <property type="entry name" value="Cytolysin/lectin"/>
    <property type="match status" value="1"/>
</dbReference>
<proteinExistence type="predicted"/>
<keyword evidence="4" id="KW-1053">Target membrane</keyword>
<dbReference type="InterPro" id="IPR050677">
    <property type="entry name" value="Actinoporin_PFT"/>
</dbReference>
<dbReference type="InterPro" id="IPR015926">
    <property type="entry name" value="Cytolysin/lectin"/>
</dbReference>
<dbReference type="Proteomes" id="UP001044222">
    <property type="component" value="Unassembled WGS sequence"/>
</dbReference>
<dbReference type="GO" id="GO:0046930">
    <property type="term" value="C:pore complex"/>
    <property type="evidence" value="ECO:0007669"/>
    <property type="project" value="InterPro"/>
</dbReference>
<dbReference type="GO" id="GO:0046931">
    <property type="term" value="P:pore complex assembly"/>
    <property type="evidence" value="ECO:0007669"/>
    <property type="project" value="InterPro"/>
</dbReference>
<dbReference type="InterPro" id="IPR009104">
    <property type="entry name" value="Anemon_actinoporin-like"/>
</dbReference>
<evidence type="ECO:0000313" key="7">
    <source>
        <dbReference type="Proteomes" id="UP001044222"/>
    </source>
</evidence>
<comment type="subcellular location">
    <subcellularLocation>
        <location evidence="2">Nematocyst</location>
    </subcellularLocation>
    <subcellularLocation>
        <location evidence="1">Target cell membrane</location>
    </subcellularLocation>
</comment>
<comment type="caution">
    <text evidence="6">The sequence shown here is derived from an EMBL/GenBank/DDBJ whole genome shotgun (WGS) entry which is preliminary data.</text>
</comment>
<sequence>MSNDAAGVASAAISGVSLLNDIVQESINASSRSVSIHLTNNCESKLLINPQVYTNSGYCCDPPQPTVGQGVTETCGFENTKGAACGAVGVLTYDITEDRKTKAVKRLAIMFSVPFDYASFENWFAVGLFDTAQACDSYLYNLMYNNEGSFKREKASGSEISFQKDEEFILLGTMSPAAKAEIKVELWDKD</sequence>
<reference evidence="6" key="1">
    <citation type="submission" date="2021-01" db="EMBL/GenBank/DDBJ databases">
        <title>A chromosome-scale assembly of European eel, Anguilla anguilla.</title>
        <authorList>
            <person name="Henkel C."/>
            <person name="Jong-Raadsen S.A."/>
            <person name="Dufour S."/>
            <person name="Weltzien F.-A."/>
            <person name="Palstra A.P."/>
            <person name="Pelster B."/>
            <person name="Spaink H.P."/>
            <person name="Van Den Thillart G.E."/>
            <person name="Jansen H."/>
            <person name="Zahm M."/>
            <person name="Klopp C."/>
            <person name="Cedric C."/>
            <person name="Louis A."/>
            <person name="Berthelot C."/>
            <person name="Parey E."/>
            <person name="Roest Crollius H."/>
            <person name="Montfort J."/>
            <person name="Robinson-Rechavi M."/>
            <person name="Bucao C."/>
            <person name="Bouchez O."/>
            <person name="Gislard M."/>
            <person name="Lluch J."/>
            <person name="Milhes M."/>
            <person name="Lampietro C."/>
            <person name="Lopez Roques C."/>
            <person name="Donnadieu C."/>
            <person name="Braasch I."/>
            <person name="Desvignes T."/>
            <person name="Postlethwait J."/>
            <person name="Bobe J."/>
            <person name="Guiguen Y."/>
            <person name="Dirks R."/>
        </authorList>
    </citation>
    <scope>NUCLEOTIDE SEQUENCE</scope>
    <source>
        <strain evidence="6">Tag_6206</strain>
        <tissue evidence="6">Liver</tissue>
    </source>
</reference>
<accession>A0A9D3MIW9</accession>
<dbReference type="GO" id="GO:0042151">
    <property type="term" value="C:nematocyst"/>
    <property type="evidence" value="ECO:0007669"/>
    <property type="project" value="UniProtKB-SubCell"/>
</dbReference>
<dbReference type="Pfam" id="PF06369">
    <property type="entry name" value="Anemone_cytotox"/>
    <property type="match status" value="1"/>
</dbReference>
<evidence type="ECO:0008006" key="8">
    <source>
        <dbReference type="Google" id="ProtNLM"/>
    </source>
</evidence>
<gene>
    <name evidence="6" type="ORF">ANANG_G00075040</name>
</gene>